<keyword evidence="2 9" id="KW-0813">Transport</keyword>
<keyword evidence="7 9" id="KW-0406">Ion transport</keyword>
<name>A0A1Q2CHS3_9ACTN</name>
<feature type="transmembrane region" description="Helical" evidence="9">
    <location>
        <begin position="676"/>
        <end position="694"/>
    </location>
</feature>
<dbReference type="OrthoDB" id="9808652at2"/>
<comment type="catalytic activity">
    <reaction evidence="9">
        <text>diphosphate + H2O + H(+)(in) = 2 phosphate + 2 H(+)(out)</text>
        <dbReference type="Rhea" id="RHEA:13973"/>
        <dbReference type="ChEBI" id="CHEBI:15377"/>
        <dbReference type="ChEBI" id="CHEBI:15378"/>
        <dbReference type="ChEBI" id="CHEBI:33019"/>
        <dbReference type="ChEBI" id="CHEBI:43474"/>
        <dbReference type="EC" id="7.1.3.1"/>
    </reaction>
</comment>
<evidence type="ECO:0000256" key="4">
    <source>
        <dbReference type="ARBA" id="ARBA00022842"/>
    </source>
</evidence>
<evidence type="ECO:0000256" key="2">
    <source>
        <dbReference type="ARBA" id="ARBA00022448"/>
    </source>
</evidence>
<evidence type="ECO:0000256" key="7">
    <source>
        <dbReference type="ARBA" id="ARBA00023065"/>
    </source>
</evidence>
<comment type="subcellular location">
    <subcellularLocation>
        <location evidence="9">Cell membrane</location>
        <topology evidence="9">Multi-pass membrane protein</topology>
    </subcellularLocation>
    <subcellularLocation>
        <location evidence="1">Endomembrane system</location>
        <topology evidence="1">Multi-pass membrane protein</topology>
    </subcellularLocation>
</comment>
<dbReference type="AlphaFoldDB" id="A0A1Q2CHS3"/>
<dbReference type="EC" id="7.1.3.1" evidence="9"/>
<organism evidence="10 11">
    <name type="scientific">Tessaracoccus flavus</name>
    <dbReference type="NCBI Taxonomy" id="1610493"/>
    <lineage>
        <taxon>Bacteria</taxon>
        <taxon>Bacillati</taxon>
        <taxon>Actinomycetota</taxon>
        <taxon>Actinomycetes</taxon>
        <taxon>Propionibacteriales</taxon>
        <taxon>Propionibacteriaceae</taxon>
        <taxon>Tessaracoccus</taxon>
    </lineage>
</organism>
<evidence type="ECO:0000313" key="11">
    <source>
        <dbReference type="Proteomes" id="UP000188324"/>
    </source>
</evidence>
<feature type="transmembrane region" description="Helical" evidence="9">
    <location>
        <begin position="123"/>
        <end position="145"/>
    </location>
</feature>
<keyword evidence="11" id="KW-1185">Reference proteome</keyword>
<evidence type="ECO:0000256" key="1">
    <source>
        <dbReference type="ARBA" id="ARBA00004127"/>
    </source>
</evidence>
<dbReference type="GO" id="GO:0005886">
    <property type="term" value="C:plasma membrane"/>
    <property type="evidence" value="ECO:0007669"/>
    <property type="project" value="UniProtKB-SubCell"/>
</dbReference>
<dbReference type="KEGG" id="tfl:RPIT_13065"/>
<reference evidence="10 11" key="1">
    <citation type="journal article" date="2016" name="Int. J. Syst. Evol. Microbiol.">
        <title>Tessaracoccus flavus sp. nov., isolated from the drainage system of a lindane-producing factory.</title>
        <authorList>
            <person name="Kumari R."/>
            <person name="Singh P."/>
            <person name="Schumann P."/>
            <person name="Lal R."/>
        </authorList>
    </citation>
    <scope>NUCLEOTIDE SEQUENCE [LARGE SCALE GENOMIC DNA]</scope>
    <source>
        <strain evidence="10 11">RP1T</strain>
    </source>
</reference>
<keyword evidence="9" id="KW-1003">Cell membrane</keyword>
<dbReference type="PANTHER" id="PTHR31998">
    <property type="entry name" value="K(+)-INSENSITIVE PYROPHOSPHATE-ENERGIZED PROTON PUMP"/>
    <property type="match status" value="1"/>
</dbReference>
<gene>
    <name evidence="9" type="primary">hppA</name>
    <name evidence="10" type="ORF">RPIT_13065</name>
</gene>
<comment type="caution">
    <text evidence="9">Lacks conserved residue(s) required for the propagation of feature annotation.</text>
</comment>
<feature type="transmembrane region" description="Helical" evidence="9">
    <location>
        <begin position="70"/>
        <end position="93"/>
    </location>
</feature>
<feature type="transmembrane region" description="Helical" evidence="9">
    <location>
        <begin position="483"/>
        <end position="504"/>
    </location>
</feature>
<keyword evidence="9" id="KW-0375">Hydrogen ion transport</keyword>
<evidence type="ECO:0000256" key="3">
    <source>
        <dbReference type="ARBA" id="ARBA00022692"/>
    </source>
</evidence>
<dbReference type="GO" id="GO:0009678">
    <property type="term" value="F:diphosphate hydrolysis-driven proton transmembrane transporter activity"/>
    <property type="evidence" value="ECO:0007669"/>
    <property type="project" value="UniProtKB-UniRule"/>
</dbReference>
<feature type="transmembrane region" description="Helical" evidence="9">
    <location>
        <begin position="202"/>
        <end position="222"/>
    </location>
</feature>
<keyword evidence="4 9" id="KW-0460">Magnesium</keyword>
<feature type="site" description="Determinant of potassium independence" evidence="9">
    <location>
        <position position="568"/>
    </location>
</feature>
<dbReference type="GO" id="GO:0012505">
    <property type="term" value="C:endomembrane system"/>
    <property type="evidence" value="ECO:0007669"/>
    <property type="project" value="UniProtKB-SubCell"/>
</dbReference>
<feature type="transmembrane region" description="Helical" evidence="9">
    <location>
        <begin position="370"/>
        <end position="394"/>
    </location>
</feature>
<dbReference type="NCBIfam" id="NF001950">
    <property type="entry name" value="PRK00733.1-1"/>
    <property type="match status" value="1"/>
</dbReference>
<feature type="transmembrane region" description="Helical" evidence="9">
    <location>
        <begin position="700"/>
        <end position="720"/>
    </location>
</feature>
<dbReference type="GO" id="GO:0004427">
    <property type="term" value="F:inorganic diphosphate phosphatase activity"/>
    <property type="evidence" value="ECO:0007669"/>
    <property type="project" value="UniProtKB-UniRule"/>
</dbReference>
<accession>A0A1Q2CHS3</accession>
<evidence type="ECO:0000256" key="5">
    <source>
        <dbReference type="ARBA" id="ARBA00022967"/>
    </source>
</evidence>
<keyword evidence="3 9" id="KW-0812">Transmembrane</keyword>
<feature type="transmembrane region" description="Helical" evidence="9">
    <location>
        <begin position="606"/>
        <end position="626"/>
    </location>
</feature>
<dbReference type="Pfam" id="PF03030">
    <property type="entry name" value="H_PPase"/>
    <property type="match status" value="1"/>
</dbReference>
<feature type="transmembrane region" description="Helical" evidence="9">
    <location>
        <begin position="400"/>
        <end position="422"/>
    </location>
</feature>
<evidence type="ECO:0000313" key="10">
    <source>
        <dbReference type="EMBL" id="AQP45623.1"/>
    </source>
</evidence>
<keyword evidence="6 9" id="KW-1133">Transmembrane helix</keyword>
<dbReference type="EMBL" id="CP019605">
    <property type="protein sequence ID" value="AQP45623.1"/>
    <property type="molecule type" value="Genomic_DNA"/>
</dbReference>
<keyword evidence="8 9" id="KW-0472">Membrane</keyword>
<comment type="subunit">
    <text evidence="9">Homodimer.</text>
</comment>
<feature type="transmembrane region" description="Helical" evidence="9">
    <location>
        <begin position="228"/>
        <end position="247"/>
    </location>
</feature>
<protein>
    <recommendedName>
        <fullName evidence="9">K(+)-insensitive pyrophosphate-energized proton pump</fullName>
        <ecNumber evidence="9">7.1.3.1</ecNumber>
    </recommendedName>
    <alternativeName>
        <fullName evidence="9">Membrane-bound proton-translocating pyrophosphatase</fullName>
    </alternativeName>
    <alternativeName>
        <fullName evidence="9">Pyrophosphate-energized inorganic pyrophosphatase</fullName>
        <shortName evidence="9">H(+)-PPase</shortName>
    </alternativeName>
</protein>
<feature type="transmembrane region" description="Helical" evidence="9">
    <location>
        <begin position="574"/>
        <end position="594"/>
    </location>
</feature>
<feature type="transmembrane region" description="Helical" evidence="9">
    <location>
        <begin position="767"/>
        <end position="785"/>
    </location>
</feature>
<evidence type="ECO:0000256" key="6">
    <source>
        <dbReference type="ARBA" id="ARBA00022989"/>
    </source>
</evidence>
<sequence length="839" mass="88617">MLALARSERKAARVLPRGAVAALAGITALWLSSCTTEAPAPGDEPHIGGEANLQLPDLGSVSFLGLPGDILLGLGLIVCALGLGFGLMTYTQLKRMPAHAAMREISELIYTTCKTYLKQQGKFLLLLWAFIAAIIIVYYLFLVGFSVGKTSIVILFSLIGMAGSYGVAWYGIRVNTFANSRTAHAALSGKPYSSHDIPLRSGMSIGMVLISVELAMMLIILVFLPGEIAGACFIGFAIGESLGASALRIAGGIFTKIADIGADLMKIVFKIKEDDARNPGVIADCVGDNAGDSVGPSADGFETYGVTGVALITFILLGVPEVSMQVTLLVWLFVIRAVMVVASGISYYVNAALARAKYRNAMEMDFEKPLTSLVWITSAVCIATTFLTSALLLGSLGDGLWWKLSLIVSCGTLAGALIPELVKVFTSTNARHTQEVVVSANKGGASLGILSGLVAGNFSAYWLGIAIAGLMAIAYWISTLGLATLMLAPAVFAFGLVAFGFLGMGPVTIAVDSYGPVTDNAQSVFELSTIEEMPGAREELAAEFGHEPDFERAKYFLEANDGAGNTFKATAKPVLIGTAVVGATTMIFSIMMGLTGGLETDVEKLSLLHAPFLLGLIVGGAVIYWFTGASIQAVTTGAYRAVEFIGANIKLDGVTKASAEDSSKVVQICTQYAQRGMLNIFLGIFFATLAFAFVEPFFFIGYLIAMALFGLYQAIFMANAGGAWDNAKKIVEVDLDGKGTPLHDATIVGDTVGDPYKDTSSVALNPVIKFTTLFGLLAVELAVLLEYQNGALLTGVLAAVFLVASMYFVYRSFYGMRINEPLDVIKGELAAPDPEHAPV</sequence>
<feature type="transmembrane region" description="Helical" evidence="9">
    <location>
        <begin position="151"/>
        <end position="172"/>
    </location>
</feature>
<feature type="transmembrane region" description="Helical" evidence="9">
    <location>
        <begin position="791"/>
        <end position="810"/>
    </location>
</feature>
<proteinExistence type="inferred from homology"/>
<dbReference type="STRING" id="1610493.RPIT_13065"/>
<evidence type="ECO:0000256" key="9">
    <source>
        <dbReference type="HAMAP-Rule" id="MF_01129"/>
    </source>
</evidence>
<dbReference type="HAMAP" id="MF_01129">
    <property type="entry name" value="PPase_energized_pump"/>
    <property type="match status" value="1"/>
</dbReference>
<evidence type="ECO:0000256" key="8">
    <source>
        <dbReference type="ARBA" id="ARBA00023136"/>
    </source>
</evidence>
<feature type="transmembrane region" description="Helical" evidence="9">
    <location>
        <begin position="303"/>
        <end position="322"/>
    </location>
</feature>
<dbReference type="PROSITE" id="PS51257">
    <property type="entry name" value="PROKAR_LIPOPROTEIN"/>
    <property type="match status" value="1"/>
</dbReference>
<feature type="transmembrane region" description="Helical" evidence="9">
    <location>
        <begin position="328"/>
        <end position="349"/>
    </location>
</feature>
<comment type="cofactor">
    <cofactor evidence="9">
        <name>Mg(2+)</name>
        <dbReference type="ChEBI" id="CHEBI:18420"/>
    </cofactor>
</comment>
<dbReference type="Proteomes" id="UP000188324">
    <property type="component" value="Chromosome"/>
</dbReference>
<comment type="similarity">
    <text evidence="9">Belongs to the H(+)-translocating pyrophosphatase (TC 3.A.10) family. K(+)-insensitive subfamily.</text>
</comment>
<comment type="function">
    <text evidence="9">Proton pump that utilizes the energy of pyrophosphate hydrolysis as the driving force for proton movement across the membrane. Generates a proton motive force.</text>
</comment>
<dbReference type="PIRSF" id="PIRSF001265">
    <property type="entry name" value="H+-PPase"/>
    <property type="match status" value="1"/>
</dbReference>
<dbReference type="InterPro" id="IPR004131">
    <property type="entry name" value="PPase-energised_H-pump"/>
</dbReference>
<dbReference type="RefSeq" id="WP_077343831.1">
    <property type="nucleotide sequence ID" value="NZ_CP019605.1"/>
</dbReference>
<keyword evidence="5 9" id="KW-1278">Translocase</keyword>
<dbReference type="GO" id="GO:0000287">
    <property type="term" value="F:magnesium ion binding"/>
    <property type="evidence" value="ECO:0007669"/>
    <property type="project" value="UniProtKB-UniRule"/>
</dbReference>